<protein>
    <submittedName>
        <fullName evidence="1">Uncharacterized protein</fullName>
    </submittedName>
</protein>
<organism evidence="1 2">
    <name type="scientific">Mageeibacillus indolicus (strain UPII9-5)</name>
    <name type="common">Clostridiales genomosp. BVAB3 (strain UPII9-5)</name>
    <dbReference type="NCBI Taxonomy" id="699246"/>
    <lineage>
        <taxon>Bacteria</taxon>
        <taxon>Bacillati</taxon>
        <taxon>Bacillota</taxon>
        <taxon>Clostridia</taxon>
        <taxon>Eubacteriales</taxon>
        <taxon>Oscillospiraceae</taxon>
        <taxon>Mageeibacillus</taxon>
    </lineage>
</organism>
<proteinExistence type="predicted"/>
<name>D3QZP9_MAGIU</name>
<evidence type="ECO:0000313" key="2">
    <source>
        <dbReference type="Proteomes" id="UP000008234"/>
    </source>
</evidence>
<keyword evidence="2" id="KW-1185">Reference proteome</keyword>
<sequence>MLIMVWFDLFRLLGSRAKEVGWKPVDGGFTSINLTGKMAVPLVPRRPERCLERGRINNLAGVRLIG</sequence>
<gene>
    <name evidence="1" type="ordered locus">HMPREF0868_0050</name>
</gene>
<evidence type="ECO:0000313" key="1">
    <source>
        <dbReference type="EMBL" id="ADC90920.1"/>
    </source>
</evidence>
<reference evidence="2" key="1">
    <citation type="submission" date="2009-12" db="EMBL/GenBank/DDBJ databases">
        <title>Sequence of Clostridiales genomosp. BVAB3 str. UPII9-5.</title>
        <authorList>
            <person name="Madupu R."/>
            <person name="Durkin A.S."/>
            <person name="Torralba M."/>
            <person name="Methe B."/>
            <person name="Sutton G.G."/>
            <person name="Strausberg R.L."/>
            <person name="Nelson K.E."/>
        </authorList>
    </citation>
    <scope>NUCLEOTIDE SEQUENCE [LARGE SCALE GENOMIC DNA]</scope>
    <source>
        <strain evidence="2">UPII9-5</strain>
    </source>
</reference>
<dbReference type="AlphaFoldDB" id="D3QZP9"/>
<dbReference type="Proteomes" id="UP000008234">
    <property type="component" value="Chromosome"/>
</dbReference>
<dbReference type="KEGG" id="clo:HMPREF0868_0050"/>
<dbReference type="EMBL" id="CP001850">
    <property type="protein sequence ID" value="ADC90920.1"/>
    <property type="molecule type" value="Genomic_DNA"/>
</dbReference>
<dbReference type="HOGENOM" id="CLU_2826009_0_0_9"/>
<dbReference type="STRING" id="699246.HMPREF0868_0050"/>
<accession>D3QZP9</accession>